<dbReference type="InterPro" id="IPR036397">
    <property type="entry name" value="RNaseH_sf"/>
</dbReference>
<dbReference type="Gene3D" id="3.30.420.10">
    <property type="entry name" value="Ribonuclease H-like superfamily/Ribonuclease H"/>
    <property type="match status" value="1"/>
</dbReference>
<dbReference type="PANTHER" id="PTHR48475:SF2">
    <property type="entry name" value="RIBONUCLEASE H"/>
    <property type="match status" value="1"/>
</dbReference>
<comment type="caution">
    <text evidence="1">The sequence shown here is derived from an EMBL/GenBank/DDBJ whole genome shotgun (WGS) entry which is preliminary data.</text>
</comment>
<evidence type="ECO:0000313" key="2">
    <source>
        <dbReference type="Proteomes" id="UP001454036"/>
    </source>
</evidence>
<evidence type="ECO:0000313" key="1">
    <source>
        <dbReference type="EMBL" id="GAA0142342.1"/>
    </source>
</evidence>
<keyword evidence="2" id="KW-1185">Reference proteome</keyword>
<protein>
    <recommendedName>
        <fullName evidence="3">RNase H type-1 domain-containing protein</fullName>
    </recommendedName>
</protein>
<gene>
    <name evidence="1" type="ORF">LIER_35562</name>
</gene>
<reference evidence="1 2" key="1">
    <citation type="submission" date="2024-01" db="EMBL/GenBank/DDBJ databases">
        <title>The complete chloroplast genome sequence of Lithospermum erythrorhizon: insights into the phylogenetic relationship among Boraginaceae species and the maternal lineages of purple gromwells.</title>
        <authorList>
            <person name="Okada T."/>
            <person name="Watanabe K."/>
        </authorList>
    </citation>
    <scope>NUCLEOTIDE SEQUENCE [LARGE SCALE GENOMIC DNA]</scope>
</reference>
<dbReference type="Proteomes" id="UP001454036">
    <property type="component" value="Unassembled WGS sequence"/>
</dbReference>
<proteinExistence type="predicted"/>
<name>A0AAV3NSI4_LITER</name>
<dbReference type="EMBL" id="BAABME010015660">
    <property type="protein sequence ID" value="GAA0142342.1"/>
    <property type="molecule type" value="Genomic_DNA"/>
</dbReference>
<dbReference type="GO" id="GO:0003676">
    <property type="term" value="F:nucleic acid binding"/>
    <property type="evidence" value="ECO:0007669"/>
    <property type="project" value="InterPro"/>
</dbReference>
<sequence>MKYHAKEVEVSQGFKRVIFEHIPRTENERADRLSRLATNYYSELLEGLYIEICDQPAYKEEVIKSIAGCNASDWREPIIEYLTQGVLPSDSQEAKKVRKRSSKYQIYQDELYRKSWDRPLLTCVATEDRVVGPNTYELEDLDAKVVPRTWHASKLCKCYV</sequence>
<dbReference type="AlphaFoldDB" id="A0AAV3NSI4"/>
<evidence type="ECO:0008006" key="3">
    <source>
        <dbReference type="Google" id="ProtNLM"/>
    </source>
</evidence>
<organism evidence="1 2">
    <name type="scientific">Lithospermum erythrorhizon</name>
    <name type="common">Purple gromwell</name>
    <name type="synonym">Lithospermum officinale var. erythrorhizon</name>
    <dbReference type="NCBI Taxonomy" id="34254"/>
    <lineage>
        <taxon>Eukaryota</taxon>
        <taxon>Viridiplantae</taxon>
        <taxon>Streptophyta</taxon>
        <taxon>Embryophyta</taxon>
        <taxon>Tracheophyta</taxon>
        <taxon>Spermatophyta</taxon>
        <taxon>Magnoliopsida</taxon>
        <taxon>eudicotyledons</taxon>
        <taxon>Gunneridae</taxon>
        <taxon>Pentapetalae</taxon>
        <taxon>asterids</taxon>
        <taxon>lamiids</taxon>
        <taxon>Boraginales</taxon>
        <taxon>Boraginaceae</taxon>
        <taxon>Boraginoideae</taxon>
        <taxon>Lithospermeae</taxon>
        <taxon>Lithospermum</taxon>
    </lineage>
</organism>
<dbReference type="PANTHER" id="PTHR48475">
    <property type="entry name" value="RIBONUCLEASE H"/>
    <property type="match status" value="1"/>
</dbReference>
<accession>A0AAV3NSI4</accession>